<evidence type="ECO:0000313" key="2">
    <source>
        <dbReference type="Proteomes" id="UP001499933"/>
    </source>
</evidence>
<keyword evidence="2" id="KW-1185">Reference proteome</keyword>
<comment type="caution">
    <text evidence="1">The sequence shown here is derived from an EMBL/GenBank/DDBJ whole genome shotgun (WGS) entry which is preliminary data.</text>
</comment>
<accession>A0ABP5C219</accession>
<organism evidence="1 2">
    <name type="scientific">Microbacterium deminutum</name>
    <dbReference type="NCBI Taxonomy" id="344164"/>
    <lineage>
        <taxon>Bacteria</taxon>
        <taxon>Bacillati</taxon>
        <taxon>Actinomycetota</taxon>
        <taxon>Actinomycetes</taxon>
        <taxon>Micrococcales</taxon>
        <taxon>Microbacteriaceae</taxon>
        <taxon>Microbacterium</taxon>
    </lineage>
</organism>
<evidence type="ECO:0008006" key="3">
    <source>
        <dbReference type="Google" id="ProtNLM"/>
    </source>
</evidence>
<dbReference type="RefSeq" id="WP_344093138.1">
    <property type="nucleotide sequence ID" value="NZ_BAAAOG010000002.1"/>
</dbReference>
<protein>
    <recommendedName>
        <fullName evidence="3">DUF4280 domain-containing protein</fullName>
    </recommendedName>
</protein>
<sequence length="109" mass="11077">MGTFLTASATLMCPHGGKVSPVPGTTQVRIGGEPVVLSGDTFPIGGCAFNVAGAPHPCLTVQWIVTAQRSKMVQDQPLTTDSVGLCQAGDKAVQGPVQIVSTQTKASGL</sequence>
<proteinExistence type="predicted"/>
<dbReference type="EMBL" id="BAAAOG010000002">
    <property type="protein sequence ID" value="GAA1954720.1"/>
    <property type="molecule type" value="Genomic_DNA"/>
</dbReference>
<reference evidence="2" key="1">
    <citation type="journal article" date="2019" name="Int. J. Syst. Evol. Microbiol.">
        <title>The Global Catalogue of Microorganisms (GCM) 10K type strain sequencing project: providing services to taxonomists for standard genome sequencing and annotation.</title>
        <authorList>
            <consortium name="The Broad Institute Genomics Platform"/>
            <consortium name="The Broad Institute Genome Sequencing Center for Infectious Disease"/>
            <person name="Wu L."/>
            <person name="Ma J."/>
        </authorList>
    </citation>
    <scope>NUCLEOTIDE SEQUENCE [LARGE SCALE GENOMIC DNA]</scope>
    <source>
        <strain evidence="2">JCM 14901</strain>
    </source>
</reference>
<gene>
    <name evidence="1" type="ORF">GCM10009776_15860</name>
</gene>
<name>A0ABP5C219_9MICO</name>
<dbReference type="Proteomes" id="UP001499933">
    <property type="component" value="Unassembled WGS sequence"/>
</dbReference>
<evidence type="ECO:0000313" key="1">
    <source>
        <dbReference type="EMBL" id="GAA1954720.1"/>
    </source>
</evidence>